<dbReference type="EMBL" id="BOPF01000051">
    <property type="protein sequence ID" value="GIJ51628.1"/>
    <property type="molecule type" value="Genomic_DNA"/>
</dbReference>
<accession>A0A8J4DVX9</accession>
<proteinExistence type="predicted"/>
<gene>
    <name evidence="2" type="ORF">Val02_85140</name>
</gene>
<dbReference type="Pfam" id="PF04149">
    <property type="entry name" value="DUF397"/>
    <property type="match status" value="1"/>
</dbReference>
<dbReference type="Proteomes" id="UP000619260">
    <property type="component" value="Unassembled WGS sequence"/>
</dbReference>
<evidence type="ECO:0000313" key="2">
    <source>
        <dbReference type="EMBL" id="GIJ51628.1"/>
    </source>
</evidence>
<dbReference type="InterPro" id="IPR007278">
    <property type="entry name" value="DUF397"/>
</dbReference>
<protein>
    <recommendedName>
        <fullName evidence="1">DUF397 domain-containing protein</fullName>
    </recommendedName>
</protein>
<name>A0A8J4DVX9_9ACTN</name>
<reference evidence="2" key="1">
    <citation type="submission" date="2021-01" db="EMBL/GenBank/DDBJ databases">
        <title>Whole genome shotgun sequence of Virgisporangium aliadipatigenens NBRC 105644.</title>
        <authorList>
            <person name="Komaki H."/>
            <person name="Tamura T."/>
        </authorList>
    </citation>
    <scope>NUCLEOTIDE SEQUENCE</scope>
    <source>
        <strain evidence="2">NBRC 105644</strain>
    </source>
</reference>
<sequence>MNTVVRPGLNWRKSSYSASSNCIEIAFSDDTVLVRDSKDKDGGILDFTPAQWISFVRAAGAGEFSRKPAE</sequence>
<evidence type="ECO:0000259" key="1">
    <source>
        <dbReference type="Pfam" id="PF04149"/>
    </source>
</evidence>
<organism evidence="2 3">
    <name type="scientific">Virgisporangium aliadipatigenens</name>
    <dbReference type="NCBI Taxonomy" id="741659"/>
    <lineage>
        <taxon>Bacteria</taxon>
        <taxon>Bacillati</taxon>
        <taxon>Actinomycetota</taxon>
        <taxon>Actinomycetes</taxon>
        <taxon>Micromonosporales</taxon>
        <taxon>Micromonosporaceae</taxon>
        <taxon>Virgisporangium</taxon>
    </lineage>
</organism>
<evidence type="ECO:0000313" key="3">
    <source>
        <dbReference type="Proteomes" id="UP000619260"/>
    </source>
</evidence>
<feature type="domain" description="DUF397" evidence="1">
    <location>
        <begin position="9"/>
        <end position="59"/>
    </location>
</feature>
<dbReference type="AlphaFoldDB" id="A0A8J4DVX9"/>
<keyword evidence="3" id="KW-1185">Reference proteome</keyword>
<comment type="caution">
    <text evidence="2">The sequence shown here is derived from an EMBL/GenBank/DDBJ whole genome shotgun (WGS) entry which is preliminary data.</text>
</comment>